<dbReference type="AlphaFoldDB" id="A0A7M7RHM9"/>
<proteinExistence type="inferred from homology"/>
<evidence type="ECO:0000256" key="18">
    <source>
        <dbReference type="ARBA" id="ARBA00074379"/>
    </source>
</evidence>
<evidence type="ECO:0000313" key="24">
    <source>
        <dbReference type="Proteomes" id="UP000007110"/>
    </source>
</evidence>
<dbReference type="OrthoDB" id="10161376at2759"/>
<dbReference type="GO" id="GO:0005765">
    <property type="term" value="C:lysosomal membrane"/>
    <property type="evidence" value="ECO:0000318"/>
    <property type="project" value="GO_Central"/>
</dbReference>
<evidence type="ECO:0000256" key="3">
    <source>
        <dbReference type="ARBA" id="ARBA00004172"/>
    </source>
</evidence>
<keyword evidence="9 20" id="KW-1133">Transmembrane helix</keyword>
<organism evidence="23 24">
    <name type="scientific">Strongylocentrotus purpuratus</name>
    <name type="common">Purple sea urchin</name>
    <dbReference type="NCBI Taxonomy" id="7668"/>
    <lineage>
        <taxon>Eukaryota</taxon>
        <taxon>Metazoa</taxon>
        <taxon>Echinodermata</taxon>
        <taxon>Eleutherozoa</taxon>
        <taxon>Echinozoa</taxon>
        <taxon>Echinoidea</taxon>
        <taxon>Euechinoidea</taxon>
        <taxon>Echinacea</taxon>
        <taxon>Camarodonta</taxon>
        <taxon>Echinidea</taxon>
        <taxon>Strongylocentrotidae</taxon>
        <taxon>Strongylocentrotus</taxon>
    </lineage>
</organism>
<evidence type="ECO:0000256" key="5">
    <source>
        <dbReference type="ARBA" id="ARBA00009644"/>
    </source>
</evidence>
<keyword evidence="12" id="KW-0325">Glycoprotein</keyword>
<keyword evidence="8" id="KW-0967">Endosome</keyword>
<sequence length="263" mass="27899">MEGPSLLILLVVWVAFTSAATTVNPSTGIVTGISTEIITEVGTTIIDNSTTRASSTEPQPTPCADATWMVRQTDGNICMLMSFTGTITYQGSNNAVKVDIPETALPATSACSENSALFTLSFPSGENIWQIQLSFNTEGGKYYLSRVSFDLMTLEGVIIDTQNVEKEFFSVPLGEHYRCDTVAFDLGTALIELSSPILQPFVQATGDGCGLGGAHECNSGESSGSNTGLIVGCCIAGIAGVALGGFTFYIVRKRKKNNYSNIR</sequence>
<reference evidence="23" key="2">
    <citation type="submission" date="2021-01" db="UniProtKB">
        <authorList>
            <consortium name="EnsemblMetazoa"/>
        </authorList>
    </citation>
    <scope>IDENTIFICATION</scope>
</reference>
<feature type="chain" id="PRO_5029835905" description="Lysosome-associated membrane glycoprotein 5" evidence="21">
    <location>
        <begin position="20"/>
        <end position="263"/>
    </location>
</feature>
<dbReference type="InterPro" id="IPR048528">
    <property type="entry name" value="Lamp2-like_luminal"/>
</dbReference>
<dbReference type="FunCoup" id="A0A7M7RHM9">
    <property type="interactions" value="340"/>
</dbReference>
<keyword evidence="11 20" id="KW-0472">Membrane</keyword>
<evidence type="ECO:0000256" key="16">
    <source>
        <dbReference type="ARBA" id="ARBA00053950"/>
    </source>
</evidence>
<dbReference type="GO" id="GO:0031902">
    <property type="term" value="C:late endosome membrane"/>
    <property type="evidence" value="ECO:0000318"/>
    <property type="project" value="GO_Central"/>
</dbReference>
<dbReference type="FunFam" id="2.40.160.110:FF:000017">
    <property type="entry name" value="Uncharacterized protein"/>
    <property type="match status" value="1"/>
</dbReference>
<dbReference type="Pfam" id="PF01299">
    <property type="entry name" value="Lamp2-like_luminal"/>
    <property type="match status" value="1"/>
</dbReference>
<comment type="similarity">
    <text evidence="5">Belongs to the LAMP family.</text>
</comment>
<evidence type="ECO:0000256" key="11">
    <source>
        <dbReference type="ARBA" id="ARBA00023136"/>
    </source>
</evidence>
<evidence type="ECO:0000256" key="8">
    <source>
        <dbReference type="ARBA" id="ARBA00022753"/>
    </source>
</evidence>
<dbReference type="PANTHER" id="PTHR11506:SF35">
    <property type="entry name" value="LYSOSOME-ASSOCIATED MEMBRANE GLYCOPROTEIN 5"/>
    <property type="match status" value="1"/>
</dbReference>
<evidence type="ECO:0000256" key="17">
    <source>
        <dbReference type="ARBA" id="ARBA00060492"/>
    </source>
</evidence>
<accession>A0A7M7RHM9</accession>
<evidence type="ECO:0000256" key="6">
    <source>
        <dbReference type="ARBA" id="ARBA00022692"/>
    </source>
</evidence>
<feature type="transmembrane region" description="Helical" evidence="20">
    <location>
        <begin position="229"/>
        <end position="251"/>
    </location>
</feature>
<evidence type="ECO:0000256" key="1">
    <source>
        <dbReference type="ARBA" id="ARBA00004151"/>
    </source>
</evidence>
<evidence type="ECO:0000256" key="20">
    <source>
        <dbReference type="SAM" id="Phobius"/>
    </source>
</evidence>
<evidence type="ECO:0000256" key="21">
    <source>
        <dbReference type="SAM" id="SignalP"/>
    </source>
</evidence>
<evidence type="ECO:0000259" key="22">
    <source>
        <dbReference type="Pfam" id="PF01299"/>
    </source>
</evidence>
<feature type="signal peptide" evidence="21">
    <location>
        <begin position="1"/>
        <end position="19"/>
    </location>
</feature>
<evidence type="ECO:0000256" key="7">
    <source>
        <dbReference type="ARBA" id="ARBA00022729"/>
    </source>
</evidence>
<dbReference type="InParanoid" id="A0A7M7RHM9"/>
<evidence type="ECO:0000313" key="23">
    <source>
        <dbReference type="EnsemblMetazoa" id="XP_800623"/>
    </source>
</evidence>
<dbReference type="KEGG" id="spu:590810"/>
<dbReference type="EnsemblMetazoa" id="XM_795530">
    <property type="protein sequence ID" value="XP_800623"/>
    <property type="gene ID" value="LOC590810"/>
</dbReference>
<reference evidence="24" key="1">
    <citation type="submission" date="2015-02" db="EMBL/GenBank/DDBJ databases">
        <title>Genome sequencing for Strongylocentrotus purpuratus.</title>
        <authorList>
            <person name="Murali S."/>
            <person name="Liu Y."/>
            <person name="Vee V."/>
            <person name="English A."/>
            <person name="Wang M."/>
            <person name="Skinner E."/>
            <person name="Han Y."/>
            <person name="Muzny D.M."/>
            <person name="Worley K.C."/>
            <person name="Gibbs R.A."/>
        </authorList>
    </citation>
    <scope>NUCLEOTIDE SEQUENCE</scope>
</reference>
<keyword evidence="6 20" id="KW-0812">Transmembrane</keyword>
<dbReference type="GO" id="GO:0005886">
    <property type="term" value="C:plasma membrane"/>
    <property type="evidence" value="ECO:0000318"/>
    <property type="project" value="GO_Central"/>
</dbReference>
<comment type="subcellular location">
    <subcellularLocation>
        <location evidence="4">Cell projection</location>
        <location evidence="4">Dendrite</location>
    </subcellularLocation>
    <subcellularLocation>
        <location evidence="17">Cell projection</location>
        <location evidence="17">Growth cone membrane</location>
        <topology evidence="17">Single-pass type I membrane protein</topology>
    </subcellularLocation>
    <subcellularLocation>
        <location evidence="15">Cytoplasmic vesicle</location>
        <location evidence="15">Secretory vesicle</location>
        <location evidence="15">Synaptic vesicle membrane</location>
        <topology evidence="15">Single-pass type I membrane protein</topology>
    </subcellularLocation>
    <subcellularLocation>
        <location evidence="2">Early endosome membrane</location>
        <topology evidence="2">Single-pass type I membrane protein</topology>
    </subcellularLocation>
    <subcellularLocation>
        <location evidence="1">Endoplasmic reticulum-Golgi intermediate compartment membrane</location>
        <topology evidence="1">Single-pass type I membrane protein</topology>
    </subcellularLocation>
    <subcellularLocation>
        <location evidence="3">Recycling endosome</location>
    </subcellularLocation>
</comment>
<evidence type="ECO:0000256" key="9">
    <source>
        <dbReference type="ARBA" id="ARBA00022989"/>
    </source>
</evidence>
<dbReference type="GO" id="GO:0072594">
    <property type="term" value="P:establishment of protein localization to organelle"/>
    <property type="evidence" value="ECO:0000318"/>
    <property type="project" value="GO_Central"/>
</dbReference>
<dbReference type="Proteomes" id="UP000007110">
    <property type="component" value="Unassembled WGS sequence"/>
</dbReference>
<evidence type="ECO:0000256" key="2">
    <source>
        <dbReference type="ARBA" id="ARBA00004158"/>
    </source>
</evidence>
<evidence type="ECO:0000256" key="14">
    <source>
        <dbReference type="ARBA" id="ARBA00023329"/>
    </source>
</evidence>
<protein>
    <recommendedName>
        <fullName evidence="18">Lysosome-associated membrane glycoprotein 5</fullName>
    </recommendedName>
    <alternativeName>
        <fullName evidence="19">Lysosome-associated membrane protein 5</fullName>
    </alternativeName>
</protein>
<keyword evidence="7 21" id="KW-0732">Signal</keyword>
<feature type="domain" description="Lysosome-associated membrane glycoprotein 2-like luminal" evidence="22">
    <location>
        <begin position="68"/>
        <end position="182"/>
    </location>
</feature>
<keyword evidence="10" id="KW-0770">Synapse</keyword>
<dbReference type="InterPro" id="IPR002000">
    <property type="entry name" value="Lysosome-assoc_membr_glycop"/>
</dbReference>
<name>A0A7M7RHM9_STRPU</name>
<keyword evidence="13" id="KW-0966">Cell projection</keyword>
<dbReference type="OMA" id="CGHAHEC"/>
<evidence type="ECO:0000256" key="15">
    <source>
        <dbReference type="ARBA" id="ARBA00029428"/>
    </source>
</evidence>
<evidence type="ECO:0000256" key="13">
    <source>
        <dbReference type="ARBA" id="ARBA00023273"/>
    </source>
</evidence>
<dbReference type="RefSeq" id="XP_800623.2">
    <property type="nucleotide sequence ID" value="XM_795530.5"/>
</dbReference>
<evidence type="ECO:0000256" key="10">
    <source>
        <dbReference type="ARBA" id="ARBA00023018"/>
    </source>
</evidence>
<evidence type="ECO:0000256" key="12">
    <source>
        <dbReference type="ARBA" id="ARBA00023180"/>
    </source>
</evidence>
<keyword evidence="14" id="KW-0968">Cytoplasmic vesicle</keyword>
<evidence type="ECO:0000256" key="4">
    <source>
        <dbReference type="ARBA" id="ARBA00004279"/>
    </source>
</evidence>
<dbReference type="PANTHER" id="PTHR11506">
    <property type="entry name" value="LYSOSOME-ASSOCIATED MEMBRANE GLYCOPROTEIN"/>
    <property type="match status" value="1"/>
</dbReference>
<dbReference type="GeneID" id="590810"/>
<comment type="function">
    <text evidence="16">Plays a role in short-term synaptic plasticity in a subset of GABAergic neurons in the brain.</text>
</comment>
<evidence type="ECO:0000256" key="19">
    <source>
        <dbReference type="ARBA" id="ARBA00076257"/>
    </source>
</evidence>
<dbReference type="Gene3D" id="2.40.160.110">
    <property type="match status" value="1"/>
</dbReference>
<keyword evidence="24" id="KW-1185">Reference proteome</keyword>